<accession>A0AAV4PD71</accession>
<comment type="caution">
    <text evidence="1">The sequence shown here is derived from an EMBL/GenBank/DDBJ whole genome shotgun (WGS) entry which is preliminary data.</text>
</comment>
<evidence type="ECO:0000313" key="2">
    <source>
        <dbReference type="Proteomes" id="UP001054945"/>
    </source>
</evidence>
<organism evidence="1 2">
    <name type="scientific">Caerostris extrusa</name>
    <name type="common">Bark spider</name>
    <name type="synonym">Caerostris bankana</name>
    <dbReference type="NCBI Taxonomy" id="172846"/>
    <lineage>
        <taxon>Eukaryota</taxon>
        <taxon>Metazoa</taxon>
        <taxon>Ecdysozoa</taxon>
        <taxon>Arthropoda</taxon>
        <taxon>Chelicerata</taxon>
        <taxon>Arachnida</taxon>
        <taxon>Araneae</taxon>
        <taxon>Araneomorphae</taxon>
        <taxon>Entelegynae</taxon>
        <taxon>Araneoidea</taxon>
        <taxon>Araneidae</taxon>
        <taxon>Caerostris</taxon>
    </lineage>
</organism>
<evidence type="ECO:0000313" key="1">
    <source>
        <dbReference type="EMBL" id="GIX93963.1"/>
    </source>
</evidence>
<sequence>MQPALWWGWERFYGGVIKKSKTEFSNTSGNNPGYDKPKDGTYECRQEKGGTKEYLPLKFEFNQTDSFHLTSAPKRHIPKSLKKVGEETKLQTKFWVNCNEVSHYGRLNGQPFLRTKPNEWSAP</sequence>
<gene>
    <name evidence="1" type="ORF">CEXT_469531</name>
</gene>
<dbReference type="AlphaFoldDB" id="A0AAV4PD71"/>
<dbReference type="Proteomes" id="UP001054945">
    <property type="component" value="Unassembled WGS sequence"/>
</dbReference>
<protein>
    <submittedName>
        <fullName evidence="1">Uncharacterized protein</fullName>
    </submittedName>
</protein>
<proteinExistence type="predicted"/>
<name>A0AAV4PD71_CAEEX</name>
<reference evidence="1 2" key="1">
    <citation type="submission" date="2021-06" db="EMBL/GenBank/DDBJ databases">
        <title>Caerostris extrusa draft genome.</title>
        <authorList>
            <person name="Kono N."/>
            <person name="Arakawa K."/>
        </authorList>
    </citation>
    <scope>NUCLEOTIDE SEQUENCE [LARGE SCALE GENOMIC DNA]</scope>
</reference>
<dbReference type="EMBL" id="BPLR01004315">
    <property type="protein sequence ID" value="GIX93963.1"/>
    <property type="molecule type" value="Genomic_DNA"/>
</dbReference>
<keyword evidence="2" id="KW-1185">Reference proteome</keyword>